<feature type="compositionally biased region" description="Basic and acidic residues" evidence="3">
    <location>
        <begin position="22"/>
        <end position="43"/>
    </location>
</feature>
<feature type="region of interest" description="Disordered" evidence="3">
    <location>
        <begin position="22"/>
        <end position="48"/>
    </location>
</feature>
<dbReference type="SMART" id="SM00360">
    <property type="entry name" value="RRM"/>
    <property type="match status" value="1"/>
</dbReference>
<dbReference type="Pfam" id="PF00076">
    <property type="entry name" value="RRM_1"/>
    <property type="match status" value="1"/>
</dbReference>
<proteinExistence type="predicted"/>
<feature type="region of interest" description="Disordered" evidence="3">
    <location>
        <begin position="416"/>
        <end position="443"/>
    </location>
</feature>
<feature type="coiled-coil region" evidence="2">
    <location>
        <begin position="296"/>
        <end position="329"/>
    </location>
</feature>
<evidence type="ECO:0000259" key="4">
    <source>
        <dbReference type="PROSITE" id="PS50102"/>
    </source>
</evidence>
<dbReference type="OMA" id="AWLECAR"/>
<keyword evidence="1" id="KW-0694">RNA-binding</keyword>
<evidence type="ECO:0000313" key="6">
    <source>
        <dbReference type="Proteomes" id="UP000013827"/>
    </source>
</evidence>
<keyword evidence="6" id="KW-1185">Reference proteome</keyword>
<dbReference type="CDD" id="cd00590">
    <property type="entry name" value="RRM_SF"/>
    <property type="match status" value="1"/>
</dbReference>
<dbReference type="AlphaFoldDB" id="A0A0D3KYJ9"/>
<dbReference type="PROSITE" id="PS50102">
    <property type="entry name" value="RRM"/>
    <property type="match status" value="1"/>
</dbReference>
<dbReference type="PaxDb" id="2903-EOD40834"/>
<dbReference type="GO" id="GO:0005686">
    <property type="term" value="C:U2 snRNP"/>
    <property type="evidence" value="ECO:0007669"/>
    <property type="project" value="TreeGrafter"/>
</dbReference>
<dbReference type="GeneID" id="17286104"/>
<dbReference type="HOGENOM" id="CLU_618842_0_0_1"/>
<keyword evidence="2" id="KW-0175">Coiled coil</keyword>
<dbReference type="GO" id="GO:0005684">
    <property type="term" value="C:U2-type spliceosomal complex"/>
    <property type="evidence" value="ECO:0007669"/>
    <property type="project" value="TreeGrafter"/>
</dbReference>
<evidence type="ECO:0000313" key="5">
    <source>
        <dbReference type="EnsemblProtists" id="EOD40834"/>
    </source>
</evidence>
<dbReference type="GO" id="GO:0003723">
    <property type="term" value="F:RNA binding"/>
    <property type="evidence" value="ECO:0007669"/>
    <property type="project" value="UniProtKB-UniRule"/>
</dbReference>
<sequence>MSRSDGGPSAYQAAMAREQARLDAARKRSLHEASVHGEAHDDVESAWDSVFDAQKSEVGPSEAEAARARKLARKTEKRKEKAANQAANAANWSVYVCGIPTEVSHTAVQNLFSKAGEVKRVKLYKDGRGENKGDGIVTFASGGAVKAALEPGREWALFGEHLSVAPATFDDKPKVAESDWGRIAVVCGMFTQEQLSTSTDAKEMIRGIEEEAWLECARHGRIERVQCFAADAACPVVLRFEASSAAAACVDSMSGRYYDERQLEASLYDGHRKRVMPDDVDIERSVRLGAVVAERRAEQEREAAAVAAAAEAEKERVAAEAAAEALAAGEAAAAEAAAAAARVRLPRHTYVKLVGLVSKPEKNGAVGVVEGVDEGSGRYTVKLREGGALALKLANLLQMAEVRLVGHLGPSRGISGNLGESRGVSGDLGESRGISGDLEMGGL</sequence>
<reference evidence="6" key="1">
    <citation type="journal article" date="2013" name="Nature">
        <title>Pan genome of the phytoplankton Emiliania underpins its global distribution.</title>
        <authorList>
            <person name="Read B.A."/>
            <person name="Kegel J."/>
            <person name="Klute M.J."/>
            <person name="Kuo A."/>
            <person name="Lefebvre S.C."/>
            <person name="Maumus F."/>
            <person name="Mayer C."/>
            <person name="Miller J."/>
            <person name="Monier A."/>
            <person name="Salamov A."/>
            <person name="Young J."/>
            <person name="Aguilar M."/>
            <person name="Claverie J.M."/>
            <person name="Frickenhaus S."/>
            <person name="Gonzalez K."/>
            <person name="Herman E.K."/>
            <person name="Lin Y.C."/>
            <person name="Napier J."/>
            <person name="Ogata H."/>
            <person name="Sarno A.F."/>
            <person name="Shmutz J."/>
            <person name="Schroeder D."/>
            <person name="de Vargas C."/>
            <person name="Verret F."/>
            <person name="von Dassow P."/>
            <person name="Valentin K."/>
            <person name="Van de Peer Y."/>
            <person name="Wheeler G."/>
            <person name="Dacks J.B."/>
            <person name="Delwiche C.F."/>
            <person name="Dyhrman S.T."/>
            <person name="Glockner G."/>
            <person name="John U."/>
            <person name="Richards T."/>
            <person name="Worden A.Z."/>
            <person name="Zhang X."/>
            <person name="Grigoriev I.V."/>
            <person name="Allen A.E."/>
            <person name="Bidle K."/>
            <person name="Borodovsky M."/>
            <person name="Bowler C."/>
            <person name="Brownlee C."/>
            <person name="Cock J.M."/>
            <person name="Elias M."/>
            <person name="Gladyshev V.N."/>
            <person name="Groth M."/>
            <person name="Guda C."/>
            <person name="Hadaegh A."/>
            <person name="Iglesias-Rodriguez M.D."/>
            <person name="Jenkins J."/>
            <person name="Jones B.M."/>
            <person name="Lawson T."/>
            <person name="Leese F."/>
            <person name="Lindquist E."/>
            <person name="Lobanov A."/>
            <person name="Lomsadze A."/>
            <person name="Malik S.B."/>
            <person name="Marsh M.E."/>
            <person name="Mackinder L."/>
            <person name="Mock T."/>
            <person name="Mueller-Roeber B."/>
            <person name="Pagarete A."/>
            <person name="Parker M."/>
            <person name="Probert I."/>
            <person name="Quesneville H."/>
            <person name="Raines C."/>
            <person name="Rensing S.A."/>
            <person name="Riano-Pachon D.M."/>
            <person name="Richier S."/>
            <person name="Rokitta S."/>
            <person name="Shiraiwa Y."/>
            <person name="Soanes D.M."/>
            <person name="van der Giezen M."/>
            <person name="Wahlund T.M."/>
            <person name="Williams B."/>
            <person name="Wilson W."/>
            <person name="Wolfe G."/>
            <person name="Wurch L.L."/>
        </authorList>
    </citation>
    <scope>NUCLEOTIDE SEQUENCE</scope>
</reference>
<dbReference type="eggNOG" id="KOG1548">
    <property type="taxonomic scope" value="Eukaryota"/>
</dbReference>
<evidence type="ECO:0000256" key="2">
    <source>
        <dbReference type="SAM" id="Coils"/>
    </source>
</evidence>
<organism evidence="5 6">
    <name type="scientific">Emiliania huxleyi (strain CCMP1516)</name>
    <dbReference type="NCBI Taxonomy" id="280463"/>
    <lineage>
        <taxon>Eukaryota</taxon>
        <taxon>Haptista</taxon>
        <taxon>Haptophyta</taxon>
        <taxon>Prymnesiophyceae</taxon>
        <taxon>Isochrysidales</taxon>
        <taxon>Noelaerhabdaceae</taxon>
        <taxon>Emiliania</taxon>
    </lineage>
</organism>
<dbReference type="InterPro" id="IPR012677">
    <property type="entry name" value="Nucleotide-bd_a/b_plait_sf"/>
</dbReference>
<feature type="domain" description="RRM" evidence="4">
    <location>
        <begin position="92"/>
        <end position="169"/>
    </location>
</feature>
<dbReference type="RefSeq" id="XP_005793263.1">
    <property type="nucleotide sequence ID" value="XM_005793206.1"/>
</dbReference>
<dbReference type="SUPFAM" id="SSF54928">
    <property type="entry name" value="RNA-binding domain, RBD"/>
    <property type="match status" value="2"/>
</dbReference>
<reference evidence="5" key="2">
    <citation type="submission" date="2024-10" db="UniProtKB">
        <authorList>
            <consortium name="EnsemblProtists"/>
        </authorList>
    </citation>
    <scope>IDENTIFICATION</scope>
</reference>
<evidence type="ECO:0000256" key="1">
    <source>
        <dbReference type="PROSITE-ProRule" id="PRU00176"/>
    </source>
</evidence>
<accession>A0A0D3KYJ9</accession>
<dbReference type="PANTHER" id="PTHR15608">
    <property type="entry name" value="SPLICING FACTOR U2AF-ASSOCIATED PROTEIN 2"/>
    <property type="match status" value="1"/>
</dbReference>
<dbReference type="InterPro" id="IPR034393">
    <property type="entry name" value="TatSF1-like"/>
</dbReference>
<dbReference type="PANTHER" id="PTHR15608:SF0">
    <property type="entry name" value="HIV TAT-SPECIFIC FACTOR 1"/>
    <property type="match status" value="1"/>
</dbReference>
<protein>
    <recommendedName>
        <fullName evidence="4">RRM domain-containing protein</fullName>
    </recommendedName>
</protein>
<dbReference type="InterPro" id="IPR000504">
    <property type="entry name" value="RRM_dom"/>
</dbReference>
<dbReference type="KEGG" id="ehx:EMIHUDRAFT_439478"/>
<dbReference type="Proteomes" id="UP000013827">
    <property type="component" value="Unassembled WGS sequence"/>
</dbReference>
<dbReference type="EnsemblProtists" id="EOD40834">
    <property type="protein sequence ID" value="EOD40834"/>
    <property type="gene ID" value="EMIHUDRAFT_439478"/>
</dbReference>
<dbReference type="InterPro" id="IPR035979">
    <property type="entry name" value="RBD_domain_sf"/>
</dbReference>
<dbReference type="STRING" id="2903.R1G4P6"/>
<dbReference type="Gene3D" id="3.30.70.330">
    <property type="match status" value="2"/>
</dbReference>
<name>A0A0D3KYJ9_EMIH1</name>
<evidence type="ECO:0000256" key="3">
    <source>
        <dbReference type="SAM" id="MobiDB-lite"/>
    </source>
</evidence>